<name>A0AAU7Q082_9RICK</name>
<feature type="repeat" description="ANK" evidence="2">
    <location>
        <begin position="18"/>
        <end position="50"/>
    </location>
</feature>
<protein>
    <submittedName>
        <fullName evidence="4">Ankyrin repeat domain-containing protein</fullName>
    </submittedName>
</protein>
<proteinExistence type="predicted"/>
<dbReference type="AlphaFoldDB" id="A0AAU7Q082"/>
<dbReference type="PROSITE" id="PS50297">
    <property type="entry name" value="ANK_REP_REGION"/>
    <property type="match status" value="3"/>
</dbReference>
<accession>A0AAU7Q082</accession>
<dbReference type="SMART" id="SM00248">
    <property type="entry name" value="ANK"/>
    <property type="match status" value="4"/>
</dbReference>
<reference evidence="4" key="1">
    <citation type="submission" date="2024-06" db="EMBL/GenBank/DDBJ databases">
        <authorList>
            <person name="Dussert Y."/>
            <person name="Peccoud J."/>
            <person name="Pigeault R."/>
        </authorList>
    </citation>
    <scope>NUCLEOTIDE SEQUENCE</scope>
    <source>
        <strain evidence="4">WArc</strain>
    </source>
</reference>
<dbReference type="Gene3D" id="1.25.40.20">
    <property type="entry name" value="Ankyrin repeat-containing domain"/>
    <property type="match status" value="2"/>
</dbReference>
<dbReference type="SUPFAM" id="SSF48403">
    <property type="entry name" value="Ankyrin repeat"/>
    <property type="match status" value="1"/>
</dbReference>
<feature type="region of interest" description="Disordered" evidence="3">
    <location>
        <begin position="417"/>
        <end position="438"/>
    </location>
</feature>
<dbReference type="EMBL" id="CP157942">
    <property type="protein sequence ID" value="XBS66518.1"/>
    <property type="molecule type" value="Genomic_DNA"/>
</dbReference>
<evidence type="ECO:0000256" key="3">
    <source>
        <dbReference type="SAM" id="MobiDB-lite"/>
    </source>
</evidence>
<dbReference type="InterPro" id="IPR036770">
    <property type="entry name" value="Ankyrin_rpt-contain_sf"/>
</dbReference>
<dbReference type="PRINTS" id="PR01415">
    <property type="entry name" value="ANKYRIN"/>
</dbReference>
<feature type="repeat" description="ANK" evidence="2">
    <location>
        <begin position="51"/>
        <end position="83"/>
    </location>
</feature>
<keyword evidence="2" id="KW-0040">ANK repeat</keyword>
<evidence type="ECO:0000313" key="4">
    <source>
        <dbReference type="EMBL" id="XBS66518.1"/>
    </source>
</evidence>
<feature type="repeat" description="ANK" evidence="2">
    <location>
        <begin position="84"/>
        <end position="116"/>
    </location>
</feature>
<dbReference type="PROSITE" id="PS50088">
    <property type="entry name" value="ANK_REPEAT"/>
    <property type="match status" value="3"/>
</dbReference>
<dbReference type="InterPro" id="IPR002110">
    <property type="entry name" value="Ankyrin_rpt"/>
</dbReference>
<organism evidence="4">
    <name type="scientific">Wolbachia endosymbiont of Armadillidium arcangelii</name>
    <dbReference type="NCBI Taxonomy" id="3158571"/>
    <lineage>
        <taxon>Bacteria</taxon>
        <taxon>Pseudomonadati</taxon>
        <taxon>Pseudomonadota</taxon>
        <taxon>Alphaproteobacteria</taxon>
        <taxon>Rickettsiales</taxon>
        <taxon>Anaplasmataceae</taxon>
        <taxon>Wolbachieae</taxon>
        <taxon>Wolbachia</taxon>
    </lineage>
</organism>
<evidence type="ECO:0000256" key="2">
    <source>
        <dbReference type="PROSITE-ProRule" id="PRU00023"/>
    </source>
</evidence>
<evidence type="ECO:0000256" key="1">
    <source>
        <dbReference type="ARBA" id="ARBA00022737"/>
    </source>
</evidence>
<dbReference type="PANTHER" id="PTHR24161">
    <property type="entry name" value="ANK_REP_REGION DOMAIN-CONTAINING PROTEIN-RELATED"/>
    <property type="match status" value="1"/>
</dbReference>
<keyword evidence="1" id="KW-0677">Repeat</keyword>
<gene>
    <name evidence="4" type="ORF">ABLO99_04400</name>
</gene>
<sequence length="453" mass="50287">MNNRADVNMGAVDVIGRTVNTPLHLAAEFGHKEVAEVLLNNGANVNMTDEIERAPLHYAAKFGHKEVAEVLLNNGANVNMIDETGGTPLHCAARSGYEGVAEVLLNNGANVNMIDKAEKTPLHYTAGFGREKMAGVFLSNIDIMDLNRQAPPHIITSLGDMCSSNNILFLRGIHSNPERFQGLTEAEARSLSKFPEELTVLSSAGFDFTKYVSNVDSIIEFYIVYSLFNTSSEGYRIQQDVLKLMDLNVKYIIACDVIFGSYEIRKNLEQNLSTIRFGSTKYYERVLNFWSAFEKKFRPFLLERAEEAILKFRGLEGVNLIAQRILEYLSDKDMRSLIGAALTGGGVVEEALKDIKDSREKIIVKLKRPVEQNMAALHTGEYTPPYSGEAVSFSRDESYEEGAVALPSYFDQMNIGASGSASQVDNQPDSRMSDVNTENFRVGRGSSVGWRPF</sequence>
<dbReference type="Pfam" id="PF12796">
    <property type="entry name" value="Ank_2"/>
    <property type="match status" value="1"/>
</dbReference>
<dbReference type="PANTHER" id="PTHR24161:SF85">
    <property type="entry name" value="PALMITOYLTRANSFERASE HIP14"/>
    <property type="match status" value="1"/>
</dbReference>